<keyword evidence="3" id="KW-0560">Oxidoreductase</keyword>
<dbReference type="GO" id="GO:0019354">
    <property type="term" value="P:siroheme biosynthetic process"/>
    <property type="evidence" value="ECO:0007669"/>
    <property type="project" value="UniProtKB-UniPathway"/>
</dbReference>
<evidence type="ECO:0000256" key="4">
    <source>
        <dbReference type="ARBA" id="ARBA00023027"/>
    </source>
</evidence>
<dbReference type="UniPathway" id="UPA00262">
    <property type="reaction ID" value="UER00222"/>
</dbReference>
<dbReference type="Pfam" id="PF13241">
    <property type="entry name" value="NAD_binding_7"/>
    <property type="match status" value="1"/>
</dbReference>
<organism evidence="7 8">
    <name type="scientific">Pseudoleptotrichia goodfellowii</name>
    <dbReference type="NCBI Taxonomy" id="157692"/>
    <lineage>
        <taxon>Bacteria</taxon>
        <taxon>Fusobacteriati</taxon>
        <taxon>Fusobacteriota</taxon>
        <taxon>Fusobacteriia</taxon>
        <taxon>Fusobacteriales</taxon>
        <taxon>Leptotrichiaceae</taxon>
        <taxon>Pseudoleptotrichia</taxon>
    </lineage>
</organism>
<dbReference type="SUPFAM" id="SSF51735">
    <property type="entry name" value="NAD(P)-binding Rossmann-fold domains"/>
    <property type="match status" value="1"/>
</dbReference>
<dbReference type="AlphaFoldDB" id="A0A510J8K1"/>
<comment type="catalytic activity">
    <reaction evidence="6">
        <text>precorrin-2 + NAD(+) = sirohydrochlorin + NADH + 2 H(+)</text>
        <dbReference type="Rhea" id="RHEA:15613"/>
        <dbReference type="ChEBI" id="CHEBI:15378"/>
        <dbReference type="ChEBI" id="CHEBI:57540"/>
        <dbReference type="ChEBI" id="CHEBI:57945"/>
        <dbReference type="ChEBI" id="CHEBI:58351"/>
        <dbReference type="ChEBI" id="CHEBI:58827"/>
        <dbReference type="EC" id="1.3.1.76"/>
    </reaction>
</comment>
<dbReference type="RefSeq" id="WP_026737123.1">
    <property type="nucleotide sequence ID" value="NZ_AP019822.1"/>
</dbReference>
<evidence type="ECO:0000256" key="6">
    <source>
        <dbReference type="ARBA" id="ARBA00047561"/>
    </source>
</evidence>
<dbReference type="PANTHER" id="PTHR35330">
    <property type="entry name" value="SIROHEME BIOSYNTHESIS PROTEIN MET8"/>
    <property type="match status" value="1"/>
</dbReference>
<accession>A0A510J8K1</accession>
<gene>
    <name evidence="7" type="ORF">JCM16774_0513</name>
</gene>
<reference evidence="7 8" key="1">
    <citation type="submission" date="2019-07" db="EMBL/GenBank/DDBJ databases">
        <title>Complete Genome Sequence of Leptotrichia goodfellowii Strain JCM 16774.</title>
        <authorList>
            <person name="Watanabe S."/>
            <person name="Cui L."/>
        </authorList>
    </citation>
    <scope>NUCLEOTIDE SEQUENCE [LARGE SCALE GENOMIC DNA]</scope>
    <source>
        <strain evidence="7 8">JCM16774</strain>
    </source>
</reference>
<dbReference type="Proteomes" id="UP000321606">
    <property type="component" value="Chromosome"/>
</dbReference>
<dbReference type="InterPro" id="IPR036291">
    <property type="entry name" value="NAD(P)-bd_dom_sf"/>
</dbReference>
<dbReference type="EC" id="1.3.1.76" evidence="2"/>
<comment type="pathway">
    <text evidence="1">Porphyrin-containing compound metabolism; siroheme biosynthesis; sirohydrochlorin from precorrin-2: step 1/1.</text>
</comment>
<dbReference type="Gene3D" id="3.40.50.720">
    <property type="entry name" value="NAD(P)-binding Rossmann-like Domain"/>
    <property type="match status" value="1"/>
</dbReference>
<evidence type="ECO:0000313" key="8">
    <source>
        <dbReference type="Proteomes" id="UP000321606"/>
    </source>
</evidence>
<keyword evidence="5" id="KW-0627">Porphyrin biosynthesis</keyword>
<dbReference type="STRING" id="714315.GCA_000516535_00516"/>
<dbReference type="NCBIfam" id="TIGR01470">
    <property type="entry name" value="cysG_Nterm"/>
    <property type="match status" value="1"/>
</dbReference>
<dbReference type="EMBL" id="AP019822">
    <property type="protein sequence ID" value="BBM35588.1"/>
    <property type="molecule type" value="Genomic_DNA"/>
</dbReference>
<keyword evidence="4" id="KW-0520">NAD</keyword>
<dbReference type="GO" id="GO:0043115">
    <property type="term" value="F:precorrin-2 dehydrogenase activity"/>
    <property type="evidence" value="ECO:0007669"/>
    <property type="project" value="UniProtKB-EC"/>
</dbReference>
<proteinExistence type="predicted"/>
<dbReference type="GO" id="GO:0004325">
    <property type="term" value="F:ferrochelatase activity"/>
    <property type="evidence" value="ECO:0007669"/>
    <property type="project" value="InterPro"/>
</dbReference>
<dbReference type="InterPro" id="IPR006367">
    <property type="entry name" value="Sirohaem_synthase_N"/>
</dbReference>
<dbReference type="OrthoDB" id="9773765at2"/>
<evidence type="ECO:0000256" key="5">
    <source>
        <dbReference type="ARBA" id="ARBA00023244"/>
    </source>
</evidence>
<dbReference type="PANTHER" id="PTHR35330:SF1">
    <property type="entry name" value="SIROHEME BIOSYNTHESIS PROTEIN MET8"/>
    <property type="match status" value="1"/>
</dbReference>
<dbReference type="InterPro" id="IPR028161">
    <property type="entry name" value="Met8-like"/>
</dbReference>
<name>A0A510J8K1_9FUSO</name>
<evidence type="ECO:0000313" key="7">
    <source>
        <dbReference type="EMBL" id="BBM35588.1"/>
    </source>
</evidence>
<evidence type="ECO:0000256" key="3">
    <source>
        <dbReference type="ARBA" id="ARBA00023002"/>
    </source>
</evidence>
<evidence type="ECO:0000256" key="2">
    <source>
        <dbReference type="ARBA" id="ARBA00012400"/>
    </source>
</evidence>
<protein>
    <recommendedName>
        <fullName evidence="2">precorrin-2 dehydrogenase</fullName>
        <ecNumber evidence="2">1.3.1.76</ecNumber>
    </recommendedName>
</protein>
<sequence>MFFPMFVNVENKEILVIGGGKIGARKAELLKEYGGNVTVYSEVVTEEALIKIEGIKIVNKNLSHDENEIKELVKKYFVVVAATNDEELNDKTAHICIAENVLVNNVSSKTEMNSMFGAIVKNKEFQIGISSYGKSCRRSKALKGRVQKVIDEIAAMSE</sequence>
<dbReference type="KEGG" id="lgo:JCM16774_0513"/>
<evidence type="ECO:0000256" key="1">
    <source>
        <dbReference type="ARBA" id="ARBA00005010"/>
    </source>
</evidence>